<protein>
    <submittedName>
        <fullName evidence="2">Uncharacterized protein</fullName>
    </submittedName>
</protein>
<organism evidence="2 3">
    <name type="scientific">Paramarasmius palmivorus</name>
    <dbReference type="NCBI Taxonomy" id="297713"/>
    <lineage>
        <taxon>Eukaryota</taxon>
        <taxon>Fungi</taxon>
        <taxon>Dikarya</taxon>
        <taxon>Basidiomycota</taxon>
        <taxon>Agaricomycotina</taxon>
        <taxon>Agaricomycetes</taxon>
        <taxon>Agaricomycetidae</taxon>
        <taxon>Agaricales</taxon>
        <taxon>Marasmiineae</taxon>
        <taxon>Marasmiaceae</taxon>
        <taxon>Paramarasmius</taxon>
    </lineage>
</organism>
<feature type="region of interest" description="Disordered" evidence="1">
    <location>
        <begin position="752"/>
        <end position="782"/>
    </location>
</feature>
<proteinExistence type="predicted"/>
<dbReference type="EMBL" id="JAYKXP010000224">
    <property type="protein sequence ID" value="KAK7018692.1"/>
    <property type="molecule type" value="Genomic_DNA"/>
</dbReference>
<evidence type="ECO:0000313" key="3">
    <source>
        <dbReference type="Proteomes" id="UP001383192"/>
    </source>
</evidence>
<dbReference type="Proteomes" id="UP001383192">
    <property type="component" value="Unassembled WGS sequence"/>
</dbReference>
<name>A0AAW0B102_9AGAR</name>
<feature type="region of interest" description="Disordered" evidence="1">
    <location>
        <begin position="52"/>
        <end position="75"/>
    </location>
</feature>
<evidence type="ECO:0000256" key="1">
    <source>
        <dbReference type="SAM" id="MobiDB-lite"/>
    </source>
</evidence>
<dbReference type="AlphaFoldDB" id="A0AAW0B102"/>
<evidence type="ECO:0000313" key="2">
    <source>
        <dbReference type="EMBL" id="KAK7018692.1"/>
    </source>
</evidence>
<accession>A0AAW0B102</accession>
<reference evidence="2 3" key="1">
    <citation type="submission" date="2024-01" db="EMBL/GenBank/DDBJ databases">
        <title>A draft genome for a cacao thread blight-causing isolate of Paramarasmius palmivorus.</title>
        <authorList>
            <person name="Baruah I.K."/>
            <person name="Bukari Y."/>
            <person name="Amoako-Attah I."/>
            <person name="Meinhardt L.W."/>
            <person name="Bailey B.A."/>
            <person name="Cohen S.P."/>
        </authorList>
    </citation>
    <scope>NUCLEOTIDE SEQUENCE [LARGE SCALE GENOMIC DNA]</scope>
    <source>
        <strain evidence="2 3">GH-12</strain>
    </source>
</reference>
<sequence length="818" mass="93112">MAARGSIFNRLSNADNAYQRVNNVWTAFSAQQNIDQYPIQAAYNMAHPNAQASAGPALAREPANHNDGHGPGSSHIYRNKVIVPTFNEATLAKKTRKFLSRVEQSCFGQMSIEEVQKDIEEEIARIEERGAPGTIKKRNQIKDDWSVFLKSYMEKGILDEDLFRSDKVAKWAVPFLRMKVELTDPAHKSNPRLRSSTLVGWCAILTSIIVKYTWKYVGQDRVRCGMEVLISGDLYDQLRDTVAHLVSEYELVRHMYHKWRCGRAEVEALIIHVLKKSQHPEAQRVVINRIISLLLMFYTTCRISTLGPSNEKYRSEGKFPRVRDVTVERLVGGEERAVIRYTNFKGSNGVEGSEQVLVLSSATKVHNALFDIVFWIKLDGICRGILVLPTFSAIQNSDWLILEYRPDNLDDPLFLEARQGGLGFSNAKKAAMSNKMGRTISGWMSDLNPQYADIIGKDFAKDLMHHVAQYGTFTRHYSENTTNFDLVPAHLRERTFESQYYIRSKKSASLAVVARLGWQDGIGNNLEDDDRGEGDNSGVKLRAWKAPEEVVQWSESQEDVVELKAEISQLWPGFLEFFNDTYQFIKGWELETRRVAQRMINVASKDPTSTWLERTKGKPLECDLEQAQKYLKEHLQPRWAKVDAQVRHYNRVRRTELDRDELSVWDQNKGKTTGYTLTEVREAQRQVDNQGVDFLSTIHKESQTQTRDEDDEELNDVGDWNDRCSSLYKAISLVSNKAGCGHLADLVNDHVLEDNDGDSDDDDSDKQPTIVHDGSDQAEPNPLHFLDYSSVQNALAEYIMAPFGVEDELKQSKTAAGK</sequence>
<comment type="caution">
    <text evidence="2">The sequence shown here is derived from an EMBL/GenBank/DDBJ whole genome shotgun (WGS) entry which is preliminary data.</text>
</comment>
<gene>
    <name evidence="2" type="ORF">VNI00_018319</name>
</gene>
<feature type="compositionally biased region" description="Acidic residues" evidence="1">
    <location>
        <begin position="754"/>
        <end position="764"/>
    </location>
</feature>
<keyword evidence="3" id="KW-1185">Reference proteome</keyword>